<dbReference type="AlphaFoldDB" id="A0A1A8WPM0"/>
<gene>
    <name evidence="2" type="ORF">POVCU2_0086740</name>
</gene>
<keyword evidence="1" id="KW-0472">Membrane</keyword>
<evidence type="ECO:0000256" key="1">
    <source>
        <dbReference type="SAM" id="Phobius"/>
    </source>
</evidence>
<feature type="transmembrane region" description="Helical" evidence="1">
    <location>
        <begin position="390"/>
        <end position="412"/>
    </location>
</feature>
<keyword evidence="1" id="KW-0812">Transmembrane</keyword>
<proteinExistence type="predicted"/>
<dbReference type="Proteomes" id="UP000078560">
    <property type="component" value="Unassembled WGS sequence"/>
</dbReference>
<organism evidence="2 3">
    <name type="scientific">Plasmodium ovale curtisi</name>
    <dbReference type="NCBI Taxonomy" id="864141"/>
    <lineage>
        <taxon>Eukaryota</taxon>
        <taxon>Sar</taxon>
        <taxon>Alveolata</taxon>
        <taxon>Apicomplexa</taxon>
        <taxon>Aconoidasida</taxon>
        <taxon>Haemosporida</taxon>
        <taxon>Plasmodiidae</taxon>
        <taxon>Plasmodium</taxon>
        <taxon>Plasmodium (Plasmodium)</taxon>
    </lineage>
</organism>
<protein>
    <submittedName>
        <fullName evidence="2">PIR Superfamily Protein</fullName>
    </submittedName>
</protein>
<sequence>MATIEERELDTIFNGSDSKKIYNEFSQKNVEDVEKYCEDFKKHHKGYDDINFCKKFAKNLKEINKIEDEKHNNLCVHFKYWVFDELRKKNKYNYEELYRLPFIGALSRVRDVINLEKTKFHCYFNFLDNFSKFIDEKHLHDYFSNYETIQNRVIQGEPNCELYNKYLNYIIALYNEYKGECCSNYSTYGDYDCRNYFKCAESYNPNDLLSKLKCKIKVTYQYPERSAQIEHSTSYKPAVDTTFKYITCNKVNNSLGMFSGYICQDNSSHEQHTPEIGEGSYFYISVLDALRNIQNRKCTEFNDSYNTHKMICKYNPIYGNGEEQFSSERSSSGEDFSRKVNLQSGENGYYINDVEDYYPSYSINYGILDFMGIKENMLGSNASRVALNTAIMVAISLVLFMFYKFTPIGLWFRKNVLKQKNMRINYYQEGMRDFSEDDSESFYMNPRGNGLNVPYNSSEESLI</sequence>
<evidence type="ECO:0000313" key="3">
    <source>
        <dbReference type="Proteomes" id="UP000078560"/>
    </source>
</evidence>
<dbReference type="InterPro" id="IPR008780">
    <property type="entry name" value="Plasmodium_Vir"/>
</dbReference>
<name>A0A1A8WPM0_PLAOA</name>
<reference evidence="3" key="1">
    <citation type="submission" date="2016-05" db="EMBL/GenBank/DDBJ databases">
        <authorList>
            <person name="Naeem Raeece"/>
        </authorList>
    </citation>
    <scope>NUCLEOTIDE SEQUENCE [LARGE SCALE GENOMIC DNA]</scope>
</reference>
<keyword evidence="1" id="KW-1133">Transmembrane helix</keyword>
<dbReference type="EMBL" id="FLQU01001729">
    <property type="protein sequence ID" value="SBS94225.1"/>
    <property type="molecule type" value="Genomic_DNA"/>
</dbReference>
<evidence type="ECO:0000313" key="2">
    <source>
        <dbReference type="EMBL" id="SBS94225.1"/>
    </source>
</evidence>
<dbReference type="Pfam" id="PF05795">
    <property type="entry name" value="Plasmodium_Vir"/>
    <property type="match status" value="1"/>
</dbReference>
<accession>A0A1A8WPM0</accession>